<evidence type="ECO:0000313" key="3">
    <source>
        <dbReference type="Proteomes" id="UP000287033"/>
    </source>
</evidence>
<evidence type="ECO:0000256" key="1">
    <source>
        <dbReference type="SAM" id="MobiDB-lite"/>
    </source>
</evidence>
<feature type="region of interest" description="Disordered" evidence="1">
    <location>
        <begin position="24"/>
        <end position="106"/>
    </location>
</feature>
<evidence type="ECO:0000313" key="2">
    <source>
        <dbReference type="EMBL" id="GCC47976.1"/>
    </source>
</evidence>
<accession>A0A401TZD7</accession>
<protein>
    <submittedName>
        <fullName evidence="2">Uncharacterized protein</fullName>
    </submittedName>
</protein>
<proteinExistence type="predicted"/>
<dbReference type="AlphaFoldDB" id="A0A401TZD7"/>
<dbReference type="EMBL" id="BEZZ01220913">
    <property type="protein sequence ID" value="GCC47976.1"/>
    <property type="molecule type" value="Genomic_DNA"/>
</dbReference>
<feature type="compositionally biased region" description="Gly residues" evidence="1">
    <location>
        <begin position="27"/>
        <end position="38"/>
    </location>
</feature>
<organism evidence="2 3">
    <name type="scientific">Chiloscyllium punctatum</name>
    <name type="common">Brownbanded bambooshark</name>
    <name type="synonym">Hemiscyllium punctatum</name>
    <dbReference type="NCBI Taxonomy" id="137246"/>
    <lineage>
        <taxon>Eukaryota</taxon>
        <taxon>Metazoa</taxon>
        <taxon>Chordata</taxon>
        <taxon>Craniata</taxon>
        <taxon>Vertebrata</taxon>
        <taxon>Chondrichthyes</taxon>
        <taxon>Elasmobranchii</taxon>
        <taxon>Galeomorphii</taxon>
        <taxon>Galeoidea</taxon>
        <taxon>Orectolobiformes</taxon>
        <taxon>Hemiscylliidae</taxon>
        <taxon>Chiloscyllium</taxon>
    </lineage>
</organism>
<name>A0A401TZD7_CHIPU</name>
<gene>
    <name evidence="2" type="ORF">chiPu_0031859</name>
</gene>
<comment type="caution">
    <text evidence="2">The sequence shown here is derived from an EMBL/GenBank/DDBJ whole genome shotgun (WGS) entry which is preliminary data.</text>
</comment>
<sequence length="106" mass="10705">MFPTFPVAVPGEAALRLGLGPALGSKGTAGIGAGGQQGGHSSRVSRECAAPGEEWGPEAGAVGAVQERQAPSLRRGVRTNRGRPQTDPTRPTHCPVRALGTSPGTL</sequence>
<keyword evidence="3" id="KW-1185">Reference proteome</keyword>
<reference evidence="2 3" key="1">
    <citation type="journal article" date="2018" name="Nat. Ecol. Evol.">
        <title>Shark genomes provide insights into elasmobranch evolution and the origin of vertebrates.</title>
        <authorList>
            <person name="Hara Y"/>
            <person name="Yamaguchi K"/>
            <person name="Onimaru K"/>
            <person name="Kadota M"/>
            <person name="Koyanagi M"/>
            <person name="Keeley SD"/>
            <person name="Tatsumi K"/>
            <person name="Tanaka K"/>
            <person name="Motone F"/>
            <person name="Kageyama Y"/>
            <person name="Nozu R"/>
            <person name="Adachi N"/>
            <person name="Nishimura O"/>
            <person name="Nakagawa R"/>
            <person name="Tanegashima C"/>
            <person name="Kiyatake I"/>
            <person name="Matsumoto R"/>
            <person name="Murakumo K"/>
            <person name="Nishida K"/>
            <person name="Terakita A"/>
            <person name="Kuratani S"/>
            <person name="Sato K"/>
            <person name="Hyodo S Kuraku.S."/>
        </authorList>
    </citation>
    <scope>NUCLEOTIDE SEQUENCE [LARGE SCALE GENOMIC DNA]</scope>
</reference>
<dbReference type="Proteomes" id="UP000287033">
    <property type="component" value="Unassembled WGS sequence"/>
</dbReference>